<feature type="non-terminal residue" evidence="1">
    <location>
        <position position="63"/>
    </location>
</feature>
<sequence>MNVDAASNFNEGAGATLEHASFPHLSVFEWEALHRLAAVSGEVVIKTLLTAGSEMTADSHVNA</sequence>
<evidence type="ECO:0000313" key="1">
    <source>
        <dbReference type="EMBL" id="ETM53972.1"/>
    </source>
</evidence>
<reference evidence="1" key="1">
    <citation type="submission" date="2013-11" db="EMBL/GenBank/DDBJ databases">
        <title>The Genome Sequence of Phytophthora parasitica IAC_01/95.</title>
        <authorList>
            <consortium name="The Broad Institute Genomics Platform"/>
            <person name="Russ C."/>
            <person name="Tyler B."/>
            <person name="Panabieres F."/>
            <person name="Shan W."/>
            <person name="Tripathy S."/>
            <person name="Grunwald N."/>
            <person name="Machado M."/>
            <person name="Johnson C.S."/>
            <person name="Arredondo F."/>
            <person name="Hong C."/>
            <person name="Coffey M."/>
            <person name="Young S.K."/>
            <person name="Zeng Q."/>
            <person name="Gargeya S."/>
            <person name="Fitzgerald M."/>
            <person name="Abouelleil A."/>
            <person name="Alvarado L."/>
            <person name="Chapman S.B."/>
            <person name="Gainer-Dewar J."/>
            <person name="Goldberg J."/>
            <person name="Griggs A."/>
            <person name="Gujja S."/>
            <person name="Hansen M."/>
            <person name="Howarth C."/>
            <person name="Imamovic A."/>
            <person name="Ireland A."/>
            <person name="Larimer J."/>
            <person name="McCowan C."/>
            <person name="Murphy C."/>
            <person name="Pearson M."/>
            <person name="Poon T.W."/>
            <person name="Priest M."/>
            <person name="Roberts A."/>
            <person name="Saif S."/>
            <person name="Shea T."/>
            <person name="Sykes S."/>
            <person name="Wortman J."/>
            <person name="Nusbaum C."/>
            <person name="Birren B."/>
        </authorList>
    </citation>
    <scope>NUCLEOTIDE SEQUENCE [LARGE SCALE GENOMIC DNA]</scope>
    <source>
        <strain evidence="1">IAC_01/95</strain>
    </source>
</reference>
<accession>W2NYY8</accession>
<organism evidence="1">
    <name type="scientific">Phytophthora nicotianae</name>
    <name type="common">Potato buckeye rot agent</name>
    <name type="synonym">Phytophthora parasitica</name>
    <dbReference type="NCBI Taxonomy" id="4792"/>
    <lineage>
        <taxon>Eukaryota</taxon>
        <taxon>Sar</taxon>
        <taxon>Stramenopiles</taxon>
        <taxon>Oomycota</taxon>
        <taxon>Peronosporomycetes</taxon>
        <taxon>Peronosporales</taxon>
        <taxon>Peronosporaceae</taxon>
        <taxon>Phytophthora</taxon>
    </lineage>
</organism>
<protein>
    <submittedName>
        <fullName evidence="1">Uncharacterized protein</fullName>
    </submittedName>
</protein>
<dbReference type="Proteomes" id="UP000054532">
    <property type="component" value="Unassembled WGS sequence"/>
</dbReference>
<dbReference type="AlphaFoldDB" id="W2NYY8"/>
<name>W2NYY8_PHYNI</name>
<proteinExistence type="predicted"/>
<gene>
    <name evidence="1" type="ORF">L914_02609</name>
</gene>
<dbReference type="EMBL" id="KI691124">
    <property type="protein sequence ID" value="ETM53972.1"/>
    <property type="molecule type" value="Genomic_DNA"/>
</dbReference>